<protein>
    <recommendedName>
        <fullName evidence="2">SnoaL-like domain-containing protein</fullName>
    </recommendedName>
</protein>
<dbReference type="Pfam" id="PF13577">
    <property type="entry name" value="SnoaL_4"/>
    <property type="match status" value="1"/>
</dbReference>
<dbReference type="Gene3D" id="3.10.450.50">
    <property type="match status" value="1"/>
</dbReference>
<name>A0AA39R523_9LECA</name>
<dbReference type="InterPro" id="IPR037401">
    <property type="entry name" value="SnoaL-like"/>
</dbReference>
<feature type="signal peptide" evidence="1">
    <location>
        <begin position="1"/>
        <end position="18"/>
    </location>
</feature>
<keyword evidence="4" id="KW-1185">Reference proteome</keyword>
<dbReference type="EMBL" id="JAFEKC020000006">
    <property type="protein sequence ID" value="KAK0513784.1"/>
    <property type="molecule type" value="Genomic_DNA"/>
</dbReference>
<dbReference type="SUPFAM" id="SSF54427">
    <property type="entry name" value="NTF2-like"/>
    <property type="match status" value="1"/>
</dbReference>
<reference evidence="3" key="1">
    <citation type="submission" date="2023-03" db="EMBL/GenBank/DDBJ databases">
        <title>Complete genome of Cladonia borealis.</title>
        <authorList>
            <person name="Park H."/>
        </authorList>
    </citation>
    <scope>NUCLEOTIDE SEQUENCE</scope>
    <source>
        <strain evidence="3">ANT050790</strain>
    </source>
</reference>
<feature type="domain" description="SnoaL-like" evidence="2">
    <location>
        <begin position="39"/>
        <end position="160"/>
    </location>
</feature>
<comment type="caution">
    <text evidence="3">The sequence shown here is derived from an EMBL/GenBank/DDBJ whole genome shotgun (WGS) entry which is preliminary data.</text>
</comment>
<dbReference type="Proteomes" id="UP001166286">
    <property type="component" value="Unassembled WGS sequence"/>
</dbReference>
<sequence length="173" mass="18698">MHLPQLLLPLLLPLLTTSLPQPPSHPPSLSFSTTIATIQIQQTLALWPLAVDSKNYTLLPLIFTPTAFLGSPPPTGNFIGIPSITAFLTLFLNNTLTQHSYGTQYIDVDIERGTASAATYLIASFVGTGPSNAGEYLVNRAKYEDELVEGEGGWRVVNRTLVYMVPTVGNLTA</sequence>
<keyword evidence="1" id="KW-0732">Signal</keyword>
<dbReference type="AlphaFoldDB" id="A0AA39R523"/>
<organism evidence="3 4">
    <name type="scientific">Cladonia borealis</name>
    <dbReference type="NCBI Taxonomy" id="184061"/>
    <lineage>
        <taxon>Eukaryota</taxon>
        <taxon>Fungi</taxon>
        <taxon>Dikarya</taxon>
        <taxon>Ascomycota</taxon>
        <taxon>Pezizomycotina</taxon>
        <taxon>Lecanoromycetes</taxon>
        <taxon>OSLEUM clade</taxon>
        <taxon>Lecanoromycetidae</taxon>
        <taxon>Lecanorales</taxon>
        <taxon>Lecanorineae</taxon>
        <taxon>Cladoniaceae</taxon>
        <taxon>Cladonia</taxon>
    </lineage>
</organism>
<gene>
    <name evidence="3" type="ORF">JMJ35_003506</name>
</gene>
<evidence type="ECO:0000313" key="3">
    <source>
        <dbReference type="EMBL" id="KAK0513784.1"/>
    </source>
</evidence>
<accession>A0AA39R523</accession>
<feature type="chain" id="PRO_5041270005" description="SnoaL-like domain-containing protein" evidence="1">
    <location>
        <begin position="19"/>
        <end position="173"/>
    </location>
</feature>
<dbReference type="InterPro" id="IPR032710">
    <property type="entry name" value="NTF2-like_dom_sf"/>
</dbReference>
<evidence type="ECO:0000313" key="4">
    <source>
        <dbReference type="Proteomes" id="UP001166286"/>
    </source>
</evidence>
<proteinExistence type="predicted"/>
<evidence type="ECO:0000256" key="1">
    <source>
        <dbReference type="SAM" id="SignalP"/>
    </source>
</evidence>
<evidence type="ECO:0000259" key="2">
    <source>
        <dbReference type="Pfam" id="PF13577"/>
    </source>
</evidence>